<protein>
    <submittedName>
        <fullName evidence="1">Uncharacterized protein</fullName>
    </submittedName>
</protein>
<organism evidence="1 2">
    <name type="scientific">Austropuccinia psidii MF-1</name>
    <dbReference type="NCBI Taxonomy" id="1389203"/>
    <lineage>
        <taxon>Eukaryota</taxon>
        <taxon>Fungi</taxon>
        <taxon>Dikarya</taxon>
        <taxon>Basidiomycota</taxon>
        <taxon>Pucciniomycotina</taxon>
        <taxon>Pucciniomycetes</taxon>
        <taxon>Pucciniales</taxon>
        <taxon>Sphaerophragmiaceae</taxon>
        <taxon>Austropuccinia</taxon>
    </lineage>
</organism>
<name>A0A9Q3EZC8_9BASI</name>
<comment type="caution">
    <text evidence="1">The sequence shown here is derived from an EMBL/GenBank/DDBJ whole genome shotgun (WGS) entry which is preliminary data.</text>
</comment>
<dbReference type="AlphaFoldDB" id="A0A9Q3EZC8"/>
<accession>A0A9Q3EZC8</accession>
<gene>
    <name evidence="1" type="ORF">O181_069694</name>
</gene>
<reference evidence="1" key="1">
    <citation type="submission" date="2021-03" db="EMBL/GenBank/DDBJ databases">
        <title>Draft genome sequence of rust myrtle Austropuccinia psidii MF-1, a brazilian biotype.</title>
        <authorList>
            <person name="Quecine M.C."/>
            <person name="Pachon D.M.R."/>
            <person name="Bonatelli M.L."/>
            <person name="Correr F.H."/>
            <person name="Franceschini L.M."/>
            <person name="Leite T.F."/>
            <person name="Margarido G.R.A."/>
            <person name="Almeida C.A."/>
            <person name="Ferrarezi J.A."/>
            <person name="Labate C.A."/>
        </authorList>
    </citation>
    <scope>NUCLEOTIDE SEQUENCE</scope>
    <source>
        <strain evidence="1">MF-1</strain>
    </source>
</reference>
<evidence type="ECO:0000313" key="1">
    <source>
        <dbReference type="EMBL" id="MBW0529979.1"/>
    </source>
</evidence>
<sequence length="292" mass="33876">MDLDLVNMKVCPQILSYIILGKLDSNSNVTQIMDLCIINNQLTEHPNQILLRKQEDINLQSTKRNTSVRTCRETALFTSNNQKVLNNSNKQVFIITYYNRNCQPNPKCVSHKKEECYADNPHLRPPRQVNKCRLPNLTSKIIIDFGAINHLINCESSFTQLCNIQDFSILGKLACNSNVNEMVDLRIINNQLTEHPNEILLRRQQYINIQSTTRNTSIRTSSKTAVFTSNNQTVLNNSNKKPFRITYYSRNCQHNPKCISHKKEECYADNPHLRQPRQVNKHMFNRLYASAH</sequence>
<dbReference type="Proteomes" id="UP000765509">
    <property type="component" value="Unassembled WGS sequence"/>
</dbReference>
<dbReference type="EMBL" id="AVOT02035587">
    <property type="protein sequence ID" value="MBW0529979.1"/>
    <property type="molecule type" value="Genomic_DNA"/>
</dbReference>
<evidence type="ECO:0000313" key="2">
    <source>
        <dbReference type="Proteomes" id="UP000765509"/>
    </source>
</evidence>
<proteinExistence type="predicted"/>
<keyword evidence="2" id="KW-1185">Reference proteome</keyword>